<dbReference type="InterPro" id="IPR022431">
    <property type="entry name" value="Cyclic_DHFL_synthase_mqnC"/>
</dbReference>
<evidence type="ECO:0000256" key="6">
    <source>
        <dbReference type="HAMAP-Rule" id="MF_00992"/>
    </source>
</evidence>
<dbReference type="GO" id="GO:0016765">
    <property type="term" value="F:transferase activity, transferring alkyl or aryl (other than methyl) groups"/>
    <property type="evidence" value="ECO:0007669"/>
    <property type="project" value="InterPro"/>
</dbReference>
<comment type="catalytic activity">
    <reaction evidence="6">
        <text>dehypoxanthine futalosine + S-adenosyl-L-methionine = cyclic dehypoxanthinylfutalosinate + 5'-deoxyadenosine + L-methionine + H(+)</text>
        <dbReference type="Rhea" id="RHEA:33083"/>
        <dbReference type="ChEBI" id="CHEBI:15378"/>
        <dbReference type="ChEBI" id="CHEBI:17319"/>
        <dbReference type="ChEBI" id="CHEBI:57844"/>
        <dbReference type="ChEBI" id="CHEBI:58864"/>
        <dbReference type="ChEBI" id="CHEBI:59789"/>
        <dbReference type="ChEBI" id="CHEBI:64270"/>
        <dbReference type="EC" id="1.21.98.1"/>
    </reaction>
</comment>
<dbReference type="SFLD" id="SFLDG01389">
    <property type="entry name" value="menaquinone_synthsis_involved"/>
    <property type="match status" value="1"/>
</dbReference>
<accession>A0A8J7CEY5</accession>
<name>A0A8J7CEY5_9BACT</name>
<dbReference type="SUPFAM" id="SSF102114">
    <property type="entry name" value="Radical SAM enzymes"/>
    <property type="match status" value="1"/>
</dbReference>
<dbReference type="NCBIfam" id="TIGR03699">
    <property type="entry name" value="menaquin_MqnC"/>
    <property type="match status" value="1"/>
</dbReference>
<keyword evidence="4 6" id="KW-0408">Iron</keyword>
<dbReference type="SFLD" id="SFLDF00343">
    <property type="entry name" value="aminofutalosine_synthase_(mqnE"/>
    <property type="match status" value="1"/>
</dbReference>
<evidence type="ECO:0000256" key="4">
    <source>
        <dbReference type="ARBA" id="ARBA00023004"/>
    </source>
</evidence>
<keyword evidence="5 6" id="KW-0411">Iron-sulfur</keyword>
<dbReference type="InterPro" id="IPR020050">
    <property type="entry name" value="FO_synthase_su2"/>
</dbReference>
<keyword evidence="2 6" id="KW-0949">S-adenosyl-L-methionine</keyword>
<keyword evidence="6" id="KW-0560">Oxidoreductase</keyword>
<keyword evidence="1 6" id="KW-0004">4Fe-4S</keyword>
<dbReference type="InterPro" id="IPR034405">
    <property type="entry name" value="F420"/>
</dbReference>
<dbReference type="EMBL" id="JACXWA010000109">
    <property type="protein sequence ID" value="MBD3870977.1"/>
    <property type="molecule type" value="Genomic_DNA"/>
</dbReference>
<proteinExistence type="inferred from homology"/>
<protein>
    <recommendedName>
        <fullName evidence="6">Cyclic dehypoxanthine futalosine synthase</fullName>
        <shortName evidence="6">Cyclic DHFL synthase</shortName>
        <ecNumber evidence="6">1.21.98.1</ecNumber>
    </recommendedName>
    <alternativeName>
        <fullName evidence="6">Dehypoxanthine futalosine cyclase</fullName>
        <shortName evidence="6">DHFL cyclase</shortName>
    </alternativeName>
    <alternativeName>
        <fullName evidence="6">Menaquinone biosynthetic enzyme MqnC</fullName>
    </alternativeName>
</protein>
<dbReference type="Proteomes" id="UP000598633">
    <property type="component" value="Unassembled WGS sequence"/>
</dbReference>
<dbReference type="PIRSF" id="PIRSF004762">
    <property type="entry name" value="CHP00423"/>
    <property type="match status" value="1"/>
</dbReference>
<sequence length="357" mass="39778">MNNNVDNILDKSIEGERLDQGEIQALFDTGGLLELGQAADAVRRRKNPDDVASYIIDRNINYTNVCVYRCRFCAFYRTVKDSEAYVLPFEEIATKVSETVACGGTGILLQGGVHPELRIAYYESLLADLKNSFPQIHLHAFSVPEIWYLAKLEKMPVREVLERLVAAGLDSIPGGGAEILEDDTRRQIWSRAKASTDQWLGVHREAHEFGLRTTATMMFGVGEPISARIVHLLGVRDLQDQSGGFTAFIPWTFQDLGTDLENEVEPSGGYDYLRTLAISRLALDNVDHVQGSWVTQGPKIGQVSLFFGADDLGSIMLEENVVAAAGAQYRMSQGDMERVIREAGYSPRQRRTLYEPL</sequence>
<dbReference type="CDD" id="cd01335">
    <property type="entry name" value="Radical_SAM"/>
    <property type="match status" value="1"/>
</dbReference>
<dbReference type="PANTHER" id="PTHR43076">
    <property type="entry name" value="FO SYNTHASE (COFH)"/>
    <property type="match status" value="1"/>
</dbReference>
<dbReference type="GO" id="GO:0005506">
    <property type="term" value="F:iron ion binding"/>
    <property type="evidence" value="ECO:0007669"/>
    <property type="project" value="UniProtKB-UniRule"/>
</dbReference>
<dbReference type="InterPro" id="IPR007197">
    <property type="entry name" value="rSAM"/>
</dbReference>
<dbReference type="Pfam" id="PF19288">
    <property type="entry name" value="CofH_C"/>
    <property type="match status" value="1"/>
</dbReference>
<gene>
    <name evidence="6 10" type="primary">mqnC</name>
    <name evidence="10" type="ORF">IFJ97_06405</name>
</gene>
<comment type="similarity">
    <text evidence="6">Belongs to the radical SAM superfamily. MqnC family.</text>
</comment>
<keyword evidence="3 6" id="KW-0479">Metal-binding</keyword>
<dbReference type="Pfam" id="PF04055">
    <property type="entry name" value="Radical_SAM"/>
    <property type="match status" value="1"/>
</dbReference>
<evidence type="ECO:0000313" key="11">
    <source>
        <dbReference type="Proteomes" id="UP000598633"/>
    </source>
</evidence>
<evidence type="ECO:0000256" key="7">
    <source>
        <dbReference type="PIRSR" id="PIRSR004762-1"/>
    </source>
</evidence>
<dbReference type="NCBIfam" id="TIGR00423">
    <property type="entry name" value="CofH family radical SAM protein"/>
    <property type="match status" value="1"/>
</dbReference>
<feature type="binding site" evidence="6 7">
    <location>
        <position position="70"/>
    </location>
    <ligand>
        <name>[4Fe-4S] cluster</name>
        <dbReference type="ChEBI" id="CHEBI:49883"/>
        <note>4Fe-4S-S-AdoMet</note>
    </ligand>
</feature>
<reference evidence="10 11" key="1">
    <citation type="submission" date="2020-08" db="EMBL/GenBank/DDBJ databases">
        <title>Acidobacteriota in marine sediments use diverse sulfur dissimilation pathways.</title>
        <authorList>
            <person name="Wasmund K."/>
        </authorList>
    </citation>
    <scope>NUCLEOTIDE SEQUENCE [LARGE SCALE GENOMIC DNA]</scope>
    <source>
        <strain evidence="10">MAG AM3-A</strain>
    </source>
</reference>
<evidence type="ECO:0000256" key="5">
    <source>
        <dbReference type="ARBA" id="ARBA00023014"/>
    </source>
</evidence>
<dbReference type="InterPro" id="IPR045567">
    <property type="entry name" value="CofH/MnqC-like_C"/>
</dbReference>
<feature type="domain" description="Radical SAM core" evidence="9">
    <location>
        <begin position="52"/>
        <end position="284"/>
    </location>
</feature>
<feature type="binding site" evidence="6 7">
    <location>
        <position position="73"/>
    </location>
    <ligand>
        <name>[4Fe-4S] cluster</name>
        <dbReference type="ChEBI" id="CHEBI:49883"/>
        <note>4Fe-4S-S-AdoMet</note>
    </ligand>
</feature>
<feature type="binding site" evidence="8">
    <location>
        <position position="72"/>
    </location>
    <ligand>
        <name>S-adenosyl-L-methionine</name>
        <dbReference type="ChEBI" id="CHEBI:59789"/>
    </ligand>
</feature>
<dbReference type="PROSITE" id="PS51918">
    <property type="entry name" value="RADICAL_SAM"/>
    <property type="match status" value="1"/>
</dbReference>
<evidence type="ECO:0000256" key="1">
    <source>
        <dbReference type="ARBA" id="ARBA00022485"/>
    </source>
</evidence>
<dbReference type="UniPathway" id="UPA00079"/>
<dbReference type="SFLD" id="SFLDG01064">
    <property type="entry name" value="F420__menaquinone_cofactor_bio"/>
    <property type="match status" value="1"/>
</dbReference>
<feature type="binding site" evidence="8">
    <location>
        <position position="292"/>
    </location>
    <ligand>
        <name>(3R)-3-methyl-D-ornithine</name>
        <dbReference type="ChEBI" id="CHEBI:64642"/>
    </ligand>
</feature>
<dbReference type="GO" id="GO:0009234">
    <property type="term" value="P:menaquinone biosynthetic process"/>
    <property type="evidence" value="ECO:0007669"/>
    <property type="project" value="UniProtKB-UniRule"/>
</dbReference>
<evidence type="ECO:0000313" key="10">
    <source>
        <dbReference type="EMBL" id="MBD3870977.1"/>
    </source>
</evidence>
<feature type="binding site" evidence="8">
    <location>
        <position position="178"/>
    </location>
    <ligand>
        <name>S-adenosyl-L-methionine</name>
        <dbReference type="ChEBI" id="CHEBI:59789"/>
    </ligand>
</feature>
<dbReference type="PANTHER" id="PTHR43076:SF1">
    <property type="entry name" value="LIPOYL SYNTHASE 2"/>
    <property type="match status" value="1"/>
</dbReference>
<evidence type="ECO:0000256" key="3">
    <source>
        <dbReference type="ARBA" id="ARBA00022723"/>
    </source>
</evidence>
<dbReference type="GO" id="GO:0051539">
    <property type="term" value="F:4 iron, 4 sulfur cluster binding"/>
    <property type="evidence" value="ECO:0007669"/>
    <property type="project" value="UniProtKB-KW"/>
</dbReference>
<comment type="function">
    <text evidence="6">Radical SAM enzyme that catalyzes the cyclization of dehypoxanthine futalosine (DHFL) into cyclic dehypoxanthine futalosine (CDHFL), a step in the biosynthesis of menaquinone (MK, vitamin K2).</text>
</comment>
<comment type="cofactor">
    <cofactor evidence="6 7">
        <name>[4Fe-4S] cluster</name>
        <dbReference type="ChEBI" id="CHEBI:49883"/>
    </cofactor>
    <text evidence="6 7">Binds 1 [4Fe-4S] cluster. The cluster is coordinated with 3 cysteines and an exchangeable S-adenosyl-L-methionine.</text>
</comment>
<evidence type="ECO:0000256" key="2">
    <source>
        <dbReference type="ARBA" id="ARBA00022691"/>
    </source>
</evidence>
<keyword evidence="6" id="KW-0474">Menaquinone biosynthesis</keyword>
<dbReference type="GO" id="GO:0044689">
    <property type="term" value="F:7,8-didemethyl-8-hydroxy-5-deazariboflavin synthase activity"/>
    <property type="evidence" value="ECO:0007669"/>
    <property type="project" value="TreeGrafter"/>
</dbReference>
<dbReference type="AlphaFoldDB" id="A0A8J7CEY5"/>
<feature type="binding site" evidence="8">
    <location>
        <position position="142"/>
    </location>
    <ligand>
        <name>(3R)-3-methyl-D-ornithine</name>
        <dbReference type="ChEBI" id="CHEBI:64642"/>
    </ligand>
</feature>
<comment type="caution">
    <text evidence="10">The sequence shown here is derived from an EMBL/GenBank/DDBJ whole genome shotgun (WGS) entry which is preliminary data.</text>
</comment>
<dbReference type="InterPro" id="IPR013785">
    <property type="entry name" value="Aldolase_TIM"/>
</dbReference>
<dbReference type="SFLD" id="SFLDF00342">
    <property type="entry name" value="cyclic_dehypoxanthine_futalosi"/>
    <property type="match status" value="1"/>
</dbReference>
<evidence type="ECO:0000259" key="9">
    <source>
        <dbReference type="PROSITE" id="PS51918"/>
    </source>
</evidence>
<feature type="binding site" evidence="8">
    <location>
        <position position="314"/>
    </location>
    <ligand>
        <name>(3R)-3-methyl-D-ornithine</name>
        <dbReference type="ChEBI" id="CHEBI:64642"/>
    </ligand>
</feature>
<organism evidence="10 11">
    <name type="scientific">Candidatus Sulfomarinibacter kjeldsenii</name>
    <dbReference type="NCBI Taxonomy" id="2885994"/>
    <lineage>
        <taxon>Bacteria</taxon>
        <taxon>Pseudomonadati</taxon>
        <taxon>Acidobacteriota</taxon>
        <taxon>Thermoanaerobaculia</taxon>
        <taxon>Thermoanaerobaculales</taxon>
        <taxon>Candidatus Sulfomarinibacteraceae</taxon>
        <taxon>Candidatus Sulfomarinibacter</taxon>
    </lineage>
</organism>
<dbReference type="InterPro" id="IPR058240">
    <property type="entry name" value="rSAM_sf"/>
</dbReference>
<comment type="pathway">
    <text evidence="6">Quinol/quinone metabolism; menaquinone biosynthesis.</text>
</comment>
<feature type="binding site" evidence="6 7">
    <location>
        <position position="66"/>
    </location>
    <ligand>
        <name>[4Fe-4S] cluster</name>
        <dbReference type="ChEBI" id="CHEBI:49883"/>
        <note>4Fe-4S-S-AdoMet</note>
    </ligand>
</feature>
<dbReference type="GO" id="GO:0046992">
    <property type="term" value="F:oxidoreductase activity, acting on X-H and Y-H to form an X-Y bond"/>
    <property type="evidence" value="ECO:0007669"/>
    <property type="project" value="UniProtKB-UniRule"/>
</dbReference>
<dbReference type="Gene3D" id="3.20.20.70">
    <property type="entry name" value="Aldolase class I"/>
    <property type="match status" value="1"/>
</dbReference>
<dbReference type="SFLD" id="SFLDS00029">
    <property type="entry name" value="Radical_SAM"/>
    <property type="match status" value="1"/>
</dbReference>
<dbReference type="HAMAP" id="MF_00992">
    <property type="entry name" value="MqnC"/>
    <property type="match status" value="1"/>
</dbReference>
<dbReference type="EC" id="1.21.98.1" evidence="6"/>
<evidence type="ECO:0000256" key="8">
    <source>
        <dbReference type="PIRSR" id="PIRSR004762-2"/>
    </source>
</evidence>